<dbReference type="OrthoDB" id="6617140at2759"/>
<gene>
    <name evidence="4" type="ORF">EDS130_LOCUS44235</name>
</gene>
<dbReference type="Gene3D" id="1.10.533.10">
    <property type="entry name" value="Death Domain, Fas"/>
    <property type="match status" value="1"/>
</dbReference>
<evidence type="ECO:0000259" key="3">
    <source>
        <dbReference type="PROSITE" id="PS50168"/>
    </source>
</evidence>
<dbReference type="InterPro" id="IPR011029">
    <property type="entry name" value="DEATH-like_dom_sf"/>
</dbReference>
<sequence length="974" mass="112362">MSDRSKLSYYFARKSEIPLQQSCDIYDTTIVNPNIVNLNESETLNEDDEFPQSSSTISMPKNQSERCESPTTENSATVTTIDNYGPSFNLKTDSYKRDPGRGPSAAKEFVLLGAYQPNIKFPTDNHRHFCRAWYQLYPWLEFSEMTKKSYCFVCRFGYSESRFEKAFTIDGYDNWKMAISKFNKHQASSSHKYANELWINACKNYRSNDDVLKQLDKQHEKQNLENRMYLKEIIRSILFLAKQGLAFRGHRENDQSENKDFCKALCPTNHTLNFLGNLLELLELRSIENELIKSKLKSLKYTHHSIQNEILNLIQENILSQIIFEIKDAKYFSIMIDETSDISRHEQVSLVIRYTDDQFHVYERFIGFERASSTTGDGLFHLLLEWLKKMDLNINHIVGQCYDGASAMSGIYKGVAVRLTELVPIAIYIHCNGHILNLCLVDVAKAVVPVRNTFGIMSSLYNFIEGSVKRHKVFEDIQKEVGLAPTPLKKLSDTRWACRFQSLKAVLTRYPEIIIALEEIDVGDAFIMLKVIQTFDFGFHIHLMIKQWFRIWSEAMSVCDAKNIDEPCERRKRKVPARFGGGDVLSTTLSVKDSYRIYSFDAVVDVIISSIKQRFDKNNIHIVILCEKLFLTNVFLDDAELTQIVKFYNVNYDDLRTEQRLYKVALGEKNQWTLSLARPVHMEESKIHFRQVIIEVLDHLSSVERKKLSFLLLDDIDRRICDDPTIGGALDSIQQLVDRGKISEEDFSYLIDAFQRIKCYQAVKSLKKLEKNQISRSSTNHYSNSNSNENKSFALIEKCLEDEEDKISSINHTEVTIENHVIKPLIEKEESSKFHPNIFPLIYFKSQRLIWLFMLIIFFLIILLSVIGFKRYYSSSKVSTIPSKTTTTTISMTSSSTNDSRCELPLGRSCTSDTPSNTKLEGLGVYYEKPCYGVGCGFLKPFCRLCWVDSKAPGRMDRLQCPPCVQTVLNQQDS</sequence>
<evidence type="ECO:0000256" key="2">
    <source>
        <dbReference type="SAM" id="Phobius"/>
    </source>
</evidence>
<dbReference type="PANTHER" id="PTHR45749">
    <property type="match status" value="1"/>
</dbReference>
<dbReference type="SUPFAM" id="SSF47986">
    <property type="entry name" value="DEATH domain"/>
    <property type="match status" value="1"/>
</dbReference>
<comment type="caution">
    <text evidence="4">The sequence shown here is derived from an EMBL/GenBank/DDBJ whole genome shotgun (WGS) entry which is preliminary data.</text>
</comment>
<keyword evidence="2" id="KW-0812">Transmembrane</keyword>
<dbReference type="PROSITE" id="PS50168">
    <property type="entry name" value="DED"/>
    <property type="match status" value="1"/>
</dbReference>
<organism evidence="4 5">
    <name type="scientific">Adineta ricciae</name>
    <name type="common">Rotifer</name>
    <dbReference type="NCBI Taxonomy" id="249248"/>
    <lineage>
        <taxon>Eukaryota</taxon>
        <taxon>Metazoa</taxon>
        <taxon>Spiralia</taxon>
        <taxon>Gnathifera</taxon>
        <taxon>Rotifera</taxon>
        <taxon>Eurotatoria</taxon>
        <taxon>Bdelloidea</taxon>
        <taxon>Adinetida</taxon>
        <taxon>Adinetidae</taxon>
        <taxon>Adineta</taxon>
    </lineage>
</organism>
<evidence type="ECO:0000313" key="4">
    <source>
        <dbReference type="EMBL" id="CAF1526363.1"/>
    </source>
</evidence>
<evidence type="ECO:0000313" key="5">
    <source>
        <dbReference type="Proteomes" id="UP000663852"/>
    </source>
</evidence>
<feature type="region of interest" description="Disordered" evidence="1">
    <location>
        <begin position="42"/>
        <end position="74"/>
    </location>
</feature>
<dbReference type="EMBL" id="CAJNOJ010000823">
    <property type="protein sequence ID" value="CAF1526363.1"/>
    <property type="molecule type" value="Genomic_DNA"/>
</dbReference>
<dbReference type="InterPro" id="IPR001875">
    <property type="entry name" value="DED_dom"/>
</dbReference>
<dbReference type="InterPro" id="IPR006580">
    <property type="entry name" value="Znf_TTF"/>
</dbReference>
<feature type="transmembrane region" description="Helical" evidence="2">
    <location>
        <begin position="849"/>
        <end position="869"/>
    </location>
</feature>
<dbReference type="PANTHER" id="PTHR45749:SF21">
    <property type="entry name" value="DUF4371 DOMAIN-CONTAINING PROTEIN"/>
    <property type="match status" value="1"/>
</dbReference>
<protein>
    <recommendedName>
        <fullName evidence="3">DED domain-containing protein</fullName>
    </recommendedName>
</protein>
<keyword evidence="2" id="KW-1133">Transmembrane helix</keyword>
<accession>A0A815UR74</accession>
<name>A0A815UR74_ADIRI</name>
<dbReference type="Pfam" id="PF14291">
    <property type="entry name" value="DUF4371"/>
    <property type="match status" value="1"/>
</dbReference>
<dbReference type="AlphaFoldDB" id="A0A815UR74"/>
<dbReference type="SUPFAM" id="SSF53098">
    <property type="entry name" value="Ribonuclease H-like"/>
    <property type="match status" value="1"/>
</dbReference>
<dbReference type="InterPro" id="IPR012337">
    <property type="entry name" value="RNaseH-like_sf"/>
</dbReference>
<reference evidence="4" key="1">
    <citation type="submission" date="2021-02" db="EMBL/GenBank/DDBJ databases">
        <authorList>
            <person name="Nowell W R."/>
        </authorList>
    </citation>
    <scope>NUCLEOTIDE SEQUENCE</scope>
</reference>
<dbReference type="SMART" id="SM00597">
    <property type="entry name" value="ZnF_TTF"/>
    <property type="match status" value="1"/>
</dbReference>
<feature type="compositionally biased region" description="Polar residues" evidence="1">
    <location>
        <begin position="51"/>
        <end position="62"/>
    </location>
</feature>
<proteinExistence type="predicted"/>
<dbReference type="Proteomes" id="UP000663852">
    <property type="component" value="Unassembled WGS sequence"/>
</dbReference>
<dbReference type="InterPro" id="IPR025398">
    <property type="entry name" value="DUF4371"/>
</dbReference>
<feature type="domain" description="DED" evidence="3">
    <location>
        <begin position="688"/>
        <end position="768"/>
    </location>
</feature>
<keyword evidence="2" id="KW-0472">Membrane</keyword>
<dbReference type="GO" id="GO:0042981">
    <property type="term" value="P:regulation of apoptotic process"/>
    <property type="evidence" value="ECO:0007669"/>
    <property type="project" value="InterPro"/>
</dbReference>
<evidence type="ECO:0000256" key="1">
    <source>
        <dbReference type="SAM" id="MobiDB-lite"/>
    </source>
</evidence>